<keyword evidence="5" id="KW-0521">NADP</keyword>
<dbReference type="Gene3D" id="3.40.50.720">
    <property type="entry name" value="NAD(P)-binding Rossmann-like Domain"/>
    <property type="match status" value="1"/>
</dbReference>
<protein>
    <recommendedName>
        <fullName evidence="4">GDP-L-fucose synthase</fullName>
        <ecNumber evidence="4">1.1.1.271</ecNumber>
    </recommendedName>
    <alternativeName>
        <fullName evidence="8">GDP-4-keto-6-deoxy-D-mannose-3,5-epimerase-4-reductase</fullName>
    </alternativeName>
</protein>
<sequence>EQSVGLVLSEPYFNASDLPWNHLRLWSLLNEIPPNVLTNDVILMPNKAVIKAIPIEFDDLWKINADVGCDVEGFDLSAYDQLIRSAKAMSDPSIESHPLWEYAGKAMADKPLELFCLRVAMNAKQVVLVTGGTGLVGKAIESVVNSSGDEFKMYSFVFIGSKDADLSDLAQTRALFRRIGPNYVIHLAALVGGLFHNINNNLQFLRTNLAINDNVLLMSHEMNVKKCISCLSTCIFPDKTSYPIDESMIHLGPPHDSNFGYSYAKRMIDVLNKAYANEYSNAGDRTHKTLFTSIIPTNVFGSYDNFNVNHSHVIPGLIAKAYKAVTEAKEKGAKSAKLVVFGSGEPKRQFIYSIDLAKLIVWVLKSYEEIEPIILSVGEEDEISIKEAAQLVSNAFTDNDMTLELEFDNNYSDGQFKKTANNAKLRKYLPHFEFTPIDVGIKETVEWFRQNYSIVRI</sequence>
<evidence type="ECO:0000313" key="10">
    <source>
        <dbReference type="EMBL" id="CAD7636066.1"/>
    </source>
</evidence>
<feature type="non-terminal residue" evidence="10">
    <location>
        <position position="457"/>
    </location>
</feature>
<proteinExistence type="inferred from homology"/>
<dbReference type="AlphaFoldDB" id="A0A7R9Q844"/>
<organism evidence="10">
    <name type="scientific">Medioppia subpectinata</name>
    <dbReference type="NCBI Taxonomy" id="1979941"/>
    <lineage>
        <taxon>Eukaryota</taxon>
        <taxon>Metazoa</taxon>
        <taxon>Ecdysozoa</taxon>
        <taxon>Arthropoda</taxon>
        <taxon>Chelicerata</taxon>
        <taxon>Arachnida</taxon>
        <taxon>Acari</taxon>
        <taxon>Acariformes</taxon>
        <taxon>Sarcoptiformes</taxon>
        <taxon>Oribatida</taxon>
        <taxon>Brachypylina</taxon>
        <taxon>Oppioidea</taxon>
        <taxon>Oppiidae</taxon>
        <taxon>Medioppia</taxon>
    </lineage>
</organism>
<dbReference type="GO" id="GO:0016853">
    <property type="term" value="F:isomerase activity"/>
    <property type="evidence" value="ECO:0007669"/>
    <property type="project" value="UniProtKB-KW"/>
</dbReference>
<dbReference type="CDD" id="cd05239">
    <property type="entry name" value="GDP_FS_SDR_e"/>
    <property type="match status" value="1"/>
</dbReference>
<evidence type="ECO:0000256" key="4">
    <source>
        <dbReference type="ARBA" id="ARBA00012371"/>
    </source>
</evidence>
<dbReference type="Gene3D" id="2.70.160.11">
    <property type="entry name" value="Hnrnp arginine n-methyltransferase1"/>
    <property type="match status" value="1"/>
</dbReference>
<dbReference type="InterPro" id="IPR036291">
    <property type="entry name" value="NAD(P)-bd_dom_sf"/>
</dbReference>
<dbReference type="HAMAP" id="MF_00956">
    <property type="entry name" value="GDP_fucose_synth"/>
    <property type="match status" value="1"/>
</dbReference>
<dbReference type="Proteomes" id="UP000759131">
    <property type="component" value="Unassembled WGS sequence"/>
</dbReference>
<dbReference type="InterPro" id="IPR029063">
    <property type="entry name" value="SAM-dependent_MTases_sf"/>
</dbReference>
<evidence type="ECO:0000256" key="8">
    <source>
        <dbReference type="ARBA" id="ARBA00032995"/>
    </source>
</evidence>
<evidence type="ECO:0000256" key="2">
    <source>
        <dbReference type="ARBA" id="ARBA00004883"/>
    </source>
</evidence>
<dbReference type="EMBL" id="CAJPIZ010018345">
    <property type="protein sequence ID" value="CAG2116496.1"/>
    <property type="molecule type" value="Genomic_DNA"/>
</dbReference>
<dbReference type="EMBL" id="OC872920">
    <property type="protein sequence ID" value="CAD7636066.1"/>
    <property type="molecule type" value="Genomic_DNA"/>
</dbReference>
<dbReference type="UniPathway" id="UPA00128">
    <property type="reaction ID" value="UER00191"/>
</dbReference>
<evidence type="ECO:0000256" key="5">
    <source>
        <dbReference type="ARBA" id="ARBA00022857"/>
    </source>
</evidence>
<dbReference type="GO" id="GO:0050577">
    <property type="term" value="F:GDP-L-fucose synthase activity"/>
    <property type="evidence" value="ECO:0007669"/>
    <property type="project" value="UniProtKB-EC"/>
</dbReference>
<name>A0A7R9Q844_9ACAR</name>
<keyword evidence="7" id="KW-0413">Isomerase</keyword>
<keyword evidence="11" id="KW-1185">Reference proteome</keyword>
<comment type="similarity">
    <text evidence="3">Belongs to the NAD(P)-dependent epimerase/dehydratase family. Fucose synthase subfamily.</text>
</comment>
<feature type="domain" description="NAD-dependent epimerase/dehydratase" evidence="9">
    <location>
        <begin position="127"/>
        <end position="377"/>
    </location>
</feature>
<dbReference type="InterPro" id="IPR001509">
    <property type="entry name" value="Epimerase_deHydtase"/>
</dbReference>
<reference evidence="10" key="1">
    <citation type="submission" date="2020-11" db="EMBL/GenBank/DDBJ databases">
        <authorList>
            <person name="Tran Van P."/>
        </authorList>
    </citation>
    <scope>NUCLEOTIDE SEQUENCE</scope>
</reference>
<dbReference type="Pfam" id="PF01370">
    <property type="entry name" value="Epimerase"/>
    <property type="match status" value="1"/>
</dbReference>
<accession>A0A7R9Q844</accession>
<evidence type="ECO:0000256" key="7">
    <source>
        <dbReference type="ARBA" id="ARBA00023235"/>
    </source>
</evidence>
<dbReference type="EC" id="1.1.1.271" evidence="4"/>
<comment type="pathway">
    <text evidence="2">Nucleotide-sugar biosynthesis; GDP-L-fucose biosynthesis via de novo pathway; GDP-L-fucose from GDP-alpha-D-mannose: step 2/2.</text>
</comment>
<evidence type="ECO:0000259" key="9">
    <source>
        <dbReference type="Pfam" id="PF01370"/>
    </source>
</evidence>
<gene>
    <name evidence="10" type="ORF">OSB1V03_LOCUS16455</name>
</gene>
<evidence type="ECO:0000256" key="1">
    <source>
        <dbReference type="ARBA" id="ARBA00002870"/>
    </source>
</evidence>
<dbReference type="InterPro" id="IPR028614">
    <property type="entry name" value="GDP_fucose/colitose_synth"/>
</dbReference>
<dbReference type="PANTHER" id="PTHR43238">
    <property type="entry name" value="GDP-L-FUCOSE SYNTHASE"/>
    <property type="match status" value="1"/>
</dbReference>
<dbReference type="OrthoDB" id="202470at2759"/>
<dbReference type="Gene3D" id="3.90.25.10">
    <property type="entry name" value="UDP-galactose 4-epimerase, domain 1"/>
    <property type="match status" value="1"/>
</dbReference>
<dbReference type="PANTHER" id="PTHR43238:SF1">
    <property type="entry name" value="GDP-L-FUCOSE SYNTHASE"/>
    <property type="match status" value="1"/>
</dbReference>
<comment type="function">
    <text evidence="1">Catalyzes the two-step NADP-dependent conversion of GDP-4-dehydro-6-deoxy-D-mannose to GDP-fucose, involving an epimerase and a reductase reaction.</text>
</comment>
<dbReference type="Gene3D" id="3.40.50.150">
    <property type="entry name" value="Vaccinia Virus protein VP39"/>
    <property type="match status" value="1"/>
</dbReference>
<dbReference type="SUPFAM" id="SSF51735">
    <property type="entry name" value="NAD(P)-binding Rossmann-fold domains"/>
    <property type="match status" value="1"/>
</dbReference>
<keyword evidence="6" id="KW-0560">Oxidoreductase</keyword>
<evidence type="ECO:0000256" key="3">
    <source>
        <dbReference type="ARBA" id="ARBA00005959"/>
    </source>
</evidence>
<evidence type="ECO:0000313" key="11">
    <source>
        <dbReference type="Proteomes" id="UP000759131"/>
    </source>
</evidence>
<dbReference type="GO" id="GO:0042351">
    <property type="term" value="P:'de novo' GDP-L-fucose biosynthetic process"/>
    <property type="evidence" value="ECO:0007669"/>
    <property type="project" value="UniProtKB-UniPathway"/>
</dbReference>
<evidence type="ECO:0000256" key="6">
    <source>
        <dbReference type="ARBA" id="ARBA00023002"/>
    </source>
</evidence>